<evidence type="ECO:0000256" key="7">
    <source>
        <dbReference type="ARBA" id="ARBA00022840"/>
    </source>
</evidence>
<dbReference type="PANTHER" id="PTHR43654:SF1">
    <property type="entry name" value="ISOPENTENYL PHOSPHATE KINASE"/>
    <property type="match status" value="1"/>
</dbReference>
<keyword evidence="1" id="KW-0963">Cytoplasm</keyword>
<keyword evidence="5" id="KW-0547">Nucleotide-binding</keyword>
<evidence type="ECO:0000313" key="10">
    <source>
        <dbReference type="Proteomes" id="UP000230767"/>
    </source>
</evidence>
<dbReference type="GO" id="GO:0004349">
    <property type="term" value="F:glutamate 5-kinase activity"/>
    <property type="evidence" value="ECO:0007669"/>
    <property type="project" value="TreeGrafter"/>
</dbReference>
<dbReference type="EMBL" id="PFLW01000032">
    <property type="protein sequence ID" value="PIY89351.1"/>
    <property type="molecule type" value="Genomic_DNA"/>
</dbReference>
<feature type="domain" description="Aspartate/glutamate/uridylate kinase" evidence="8">
    <location>
        <begin position="13"/>
        <end position="246"/>
    </location>
</feature>
<evidence type="ECO:0000256" key="2">
    <source>
        <dbReference type="ARBA" id="ARBA00022605"/>
    </source>
</evidence>
<dbReference type="GO" id="GO:0008652">
    <property type="term" value="P:amino acid biosynthetic process"/>
    <property type="evidence" value="ECO:0007669"/>
    <property type="project" value="UniProtKB-KW"/>
</dbReference>
<dbReference type="PANTHER" id="PTHR43654">
    <property type="entry name" value="GLUTAMATE 5-KINASE"/>
    <property type="match status" value="1"/>
</dbReference>
<dbReference type="AlphaFoldDB" id="A0A2M7R7C3"/>
<dbReference type="Gene3D" id="3.40.1160.10">
    <property type="entry name" value="Acetylglutamate kinase-like"/>
    <property type="match status" value="1"/>
</dbReference>
<dbReference type="FunFam" id="3.40.1160.10:FF:000006">
    <property type="entry name" value="Glutamate 5-kinase"/>
    <property type="match status" value="1"/>
</dbReference>
<dbReference type="PRINTS" id="PR00474">
    <property type="entry name" value="GLU5KINASE"/>
</dbReference>
<keyword evidence="7" id="KW-0067">ATP-binding</keyword>
<dbReference type="GO" id="GO:0005524">
    <property type="term" value="F:ATP binding"/>
    <property type="evidence" value="ECO:0007669"/>
    <property type="project" value="UniProtKB-KW"/>
</dbReference>
<proteinExistence type="predicted"/>
<evidence type="ECO:0000256" key="5">
    <source>
        <dbReference type="ARBA" id="ARBA00022741"/>
    </source>
</evidence>
<evidence type="ECO:0000256" key="1">
    <source>
        <dbReference type="ARBA" id="ARBA00022490"/>
    </source>
</evidence>
<dbReference type="InterPro" id="IPR001057">
    <property type="entry name" value="Glu/AcGlu_kinase"/>
</dbReference>
<dbReference type="Pfam" id="PF00696">
    <property type="entry name" value="AA_kinase"/>
    <property type="match status" value="1"/>
</dbReference>
<dbReference type="InterPro" id="IPR001048">
    <property type="entry name" value="Asp/Glu/Uridylate_kinase"/>
</dbReference>
<evidence type="ECO:0000259" key="8">
    <source>
        <dbReference type="Pfam" id="PF00696"/>
    </source>
</evidence>
<reference evidence="10" key="1">
    <citation type="submission" date="2017-09" db="EMBL/GenBank/DDBJ databases">
        <title>Depth-based differentiation of microbial function through sediment-hosted aquifers and enrichment of novel symbionts in the deep terrestrial subsurface.</title>
        <authorList>
            <person name="Probst A.J."/>
            <person name="Ladd B."/>
            <person name="Jarett J.K."/>
            <person name="Geller-Mcgrath D.E."/>
            <person name="Sieber C.M.K."/>
            <person name="Emerson J.B."/>
            <person name="Anantharaman K."/>
            <person name="Thomas B.C."/>
            <person name="Malmstrom R."/>
            <person name="Stieglmeier M."/>
            <person name="Klingl A."/>
            <person name="Woyke T."/>
            <person name="Ryan C.M."/>
            <person name="Banfield J.F."/>
        </authorList>
    </citation>
    <scope>NUCLEOTIDE SEQUENCE [LARGE SCALE GENOMIC DNA]</scope>
</reference>
<name>A0A2M7R7C3_9BACT</name>
<evidence type="ECO:0000256" key="6">
    <source>
        <dbReference type="ARBA" id="ARBA00022777"/>
    </source>
</evidence>
<keyword evidence="4" id="KW-0808">Transferase</keyword>
<comment type="caution">
    <text evidence="9">The sequence shown here is derived from an EMBL/GenBank/DDBJ whole genome shotgun (WGS) entry which is preliminary data.</text>
</comment>
<evidence type="ECO:0000256" key="4">
    <source>
        <dbReference type="ARBA" id="ARBA00022679"/>
    </source>
</evidence>
<keyword evidence="2" id="KW-0028">Amino-acid biosynthesis</keyword>
<dbReference type="InterPro" id="IPR036393">
    <property type="entry name" value="AceGlu_kinase-like_sf"/>
</dbReference>
<evidence type="ECO:0000256" key="3">
    <source>
        <dbReference type="ARBA" id="ARBA00022650"/>
    </source>
</evidence>
<keyword evidence="6" id="KW-0418">Kinase</keyword>
<organism evidence="9 10">
    <name type="scientific">Candidatus Nealsonbacteria bacterium CG_4_10_14_0_8_um_filter_37_14</name>
    <dbReference type="NCBI Taxonomy" id="1974684"/>
    <lineage>
        <taxon>Bacteria</taxon>
        <taxon>Candidatus Nealsoniibacteriota</taxon>
    </lineage>
</organism>
<dbReference type="SUPFAM" id="SSF53633">
    <property type="entry name" value="Carbamate kinase-like"/>
    <property type="match status" value="1"/>
</dbReference>
<keyword evidence="3" id="KW-0641">Proline biosynthesis</keyword>
<evidence type="ECO:0000313" key="9">
    <source>
        <dbReference type="EMBL" id="PIY89351.1"/>
    </source>
</evidence>
<accession>A0A2M7R7C3</accession>
<protein>
    <recommendedName>
        <fullName evidence="8">Aspartate/glutamate/uridylate kinase domain-containing protein</fullName>
    </recommendedName>
</protein>
<sequence>MNEKVKEGLMLHRMIVKLGTANLCNQFGQLDQDIFNDFARQVVKLQNQGMEVIIVSSGAIRAGEERMKNLGINTVHLGKKELAGIGARHLLNRWGNAFGNFGKEVSQVWVTFGNWANEGERQSIKSSLLNYLKAVVVPVVNELDVVSDWEIIWMEKRISENDRLARMVALLVGVNAVLFLTDEGGIYEEDPKKNSQARLYEEISARAKPELIGISGTTSKVGTGGMLTKWKEASRLSKKGIRVAIAGREDDVILKFARGESVGTRIGTVTRFK</sequence>
<gene>
    <name evidence="9" type="ORF">COY73_01140</name>
</gene>
<dbReference type="GO" id="GO:0005829">
    <property type="term" value="C:cytosol"/>
    <property type="evidence" value="ECO:0007669"/>
    <property type="project" value="TreeGrafter"/>
</dbReference>
<dbReference type="Proteomes" id="UP000230767">
    <property type="component" value="Unassembled WGS sequence"/>
</dbReference>